<dbReference type="Gene3D" id="3.40.50.300">
    <property type="entry name" value="P-loop containing nucleotide triphosphate hydrolases"/>
    <property type="match status" value="1"/>
</dbReference>
<keyword evidence="5" id="KW-0067">ATP-binding</keyword>
<evidence type="ECO:0000259" key="6">
    <source>
        <dbReference type="Pfam" id="PF01712"/>
    </source>
</evidence>
<evidence type="ECO:0000256" key="3">
    <source>
        <dbReference type="ARBA" id="ARBA00022741"/>
    </source>
</evidence>
<dbReference type="FunFam" id="3.40.50.300:FF:000659">
    <property type="entry name" value="Deoxyguanosine kinase"/>
    <property type="match status" value="1"/>
</dbReference>
<evidence type="ECO:0000313" key="7">
    <source>
        <dbReference type="EMBL" id="EAR14390.1"/>
    </source>
</evidence>
<dbReference type="eggNOG" id="COG1428">
    <property type="taxonomic scope" value="Bacteria"/>
</dbReference>
<name>A4CPR9_ROBBH</name>
<keyword evidence="4 7" id="KW-0418">Kinase</keyword>
<dbReference type="CDD" id="cd01673">
    <property type="entry name" value="dNK"/>
    <property type="match status" value="1"/>
</dbReference>
<comment type="similarity">
    <text evidence="1">Belongs to the DCK/DGK family.</text>
</comment>
<dbReference type="GO" id="GO:0005737">
    <property type="term" value="C:cytoplasm"/>
    <property type="evidence" value="ECO:0007669"/>
    <property type="project" value="TreeGrafter"/>
</dbReference>
<sequence length="275" mass="32441">MVRLNSGSEVAISQICPLENNGAKVMNWPESETRRERVFSTPNSRPHPFRVRRYFVYCVPFSDVTNRKNKRMHIAVAGNIGAGKTTLTKLLSKHYQWDAHFEDVVDNPYLDDFYTQMERWSFNLQIYFLNSRYRQILRIRESGKDVIQDRTIYEDAHIFAPNLHAMGLMTNRDFQNYTSLFELMETLVMPPDLMIYLRSSIPNLVNQIHNRGREYENSISIDYLSRLNERYEAWVHSYEKGKLLIIDVDKLNFVDNPEHLGEVINRIDAEIHGLF</sequence>
<dbReference type="EMBL" id="CP001712">
    <property type="protein sequence ID" value="EAR14390.1"/>
    <property type="molecule type" value="Genomic_DNA"/>
</dbReference>
<evidence type="ECO:0000256" key="4">
    <source>
        <dbReference type="ARBA" id="ARBA00022777"/>
    </source>
</evidence>
<dbReference type="KEGG" id="rbi:RB2501_03160"/>
<dbReference type="STRING" id="313596.RB2501_03160"/>
<proteinExistence type="inferred from homology"/>
<dbReference type="Pfam" id="PF01712">
    <property type="entry name" value="dNK"/>
    <property type="match status" value="1"/>
</dbReference>
<dbReference type="InterPro" id="IPR027417">
    <property type="entry name" value="P-loop_NTPase"/>
</dbReference>
<keyword evidence="2" id="KW-0808">Transferase</keyword>
<dbReference type="PANTHER" id="PTHR10513:SF35">
    <property type="entry name" value="DEOXYADENOSINE KINASE"/>
    <property type="match status" value="1"/>
</dbReference>
<evidence type="ECO:0000313" key="8">
    <source>
        <dbReference type="Proteomes" id="UP000009049"/>
    </source>
</evidence>
<reference evidence="7 8" key="1">
    <citation type="journal article" date="2009" name="J. Bacteriol.">
        <title>Complete genome sequence of Robiginitalea biformata HTCC2501.</title>
        <authorList>
            <person name="Oh H.M."/>
            <person name="Giovannoni S.J."/>
            <person name="Lee K."/>
            <person name="Ferriera S."/>
            <person name="Johnson J."/>
            <person name="Cho J.C."/>
        </authorList>
    </citation>
    <scope>NUCLEOTIDE SEQUENCE [LARGE SCALE GENOMIC DNA]</scope>
    <source>
        <strain evidence="8">ATCC BAA-864 / HTCC2501 / KCTC 12146</strain>
    </source>
</reference>
<accession>A4CPR9</accession>
<dbReference type="HOGENOM" id="CLU_030466_2_1_10"/>
<keyword evidence="8" id="KW-1185">Reference proteome</keyword>
<dbReference type="GO" id="GO:0005524">
    <property type="term" value="F:ATP binding"/>
    <property type="evidence" value="ECO:0007669"/>
    <property type="project" value="UniProtKB-KW"/>
</dbReference>
<dbReference type="PANTHER" id="PTHR10513">
    <property type="entry name" value="DEOXYNUCLEOSIDE KINASE"/>
    <property type="match status" value="1"/>
</dbReference>
<dbReference type="AlphaFoldDB" id="A4CPR9"/>
<dbReference type="InterPro" id="IPR031314">
    <property type="entry name" value="DNK_dom"/>
</dbReference>
<dbReference type="GO" id="GO:0019136">
    <property type="term" value="F:deoxynucleoside kinase activity"/>
    <property type="evidence" value="ECO:0007669"/>
    <property type="project" value="TreeGrafter"/>
</dbReference>
<keyword evidence="3" id="KW-0547">Nucleotide-binding</keyword>
<organism evidence="7 8">
    <name type="scientific">Robiginitalea biformata (strain ATCC BAA-864 / DSM 15991 / KCTC 12146 / HTCC2501)</name>
    <dbReference type="NCBI Taxonomy" id="313596"/>
    <lineage>
        <taxon>Bacteria</taxon>
        <taxon>Pseudomonadati</taxon>
        <taxon>Bacteroidota</taxon>
        <taxon>Flavobacteriia</taxon>
        <taxon>Flavobacteriales</taxon>
        <taxon>Flavobacteriaceae</taxon>
        <taxon>Robiginitalea</taxon>
    </lineage>
</organism>
<protein>
    <submittedName>
        <fullName evidence="7">Deoxynucleoside kinase subfamily, putative</fullName>
    </submittedName>
</protein>
<feature type="domain" description="Deoxynucleoside kinase" evidence="6">
    <location>
        <begin position="74"/>
        <end position="269"/>
    </location>
</feature>
<dbReference type="InterPro" id="IPR050566">
    <property type="entry name" value="Deoxyribonucleoside_kinase"/>
</dbReference>
<gene>
    <name evidence="7" type="ordered locus">RB2501_03160</name>
</gene>
<dbReference type="SUPFAM" id="SSF52540">
    <property type="entry name" value="P-loop containing nucleoside triphosphate hydrolases"/>
    <property type="match status" value="1"/>
</dbReference>
<evidence type="ECO:0000256" key="1">
    <source>
        <dbReference type="ARBA" id="ARBA00007420"/>
    </source>
</evidence>
<evidence type="ECO:0000256" key="2">
    <source>
        <dbReference type="ARBA" id="ARBA00022679"/>
    </source>
</evidence>
<evidence type="ECO:0000256" key="5">
    <source>
        <dbReference type="ARBA" id="ARBA00022840"/>
    </source>
</evidence>
<dbReference type="Proteomes" id="UP000009049">
    <property type="component" value="Chromosome"/>
</dbReference>